<dbReference type="STRING" id="228230.RMCC_5486"/>
<accession>A0A100WI52</accession>
<protein>
    <submittedName>
        <fullName evidence="3">Aminoglycoside phosphotransferase</fullName>
    </submittedName>
</protein>
<feature type="region of interest" description="Disordered" evidence="1">
    <location>
        <begin position="194"/>
        <end position="217"/>
    </location>
</feature>
<sequence length="240" mass="24907">MAAVARSGVPVPRMRLMCEDTDVIGTPFFVMDHVPGRVFLDRVLRDGTPADRAAIYEDLARVLARLHGVDWRAAGMWRRGLDETPPMPGRAPTCSVIGSGTWPSVGGNRPPCGDSAGEVTFVPAENRNRGVAAPSYTHAMSMKVWLAVAVGIASVAVVPVSANADVCGSVGGRHGHVSVGGCTDIAGAIADWAPPPSEYAPLPEDFDTPPPPPPPQIGSNVSICGNVGGPRGRINVSGCT</sequence>
<evidence type="ECO:0000313" key="3">
    <source>
        <dbReference type="EMBL" id="GAS98521.1"/>
    </source>
</evidence>
<gene>
    <name evidence="3" type="ORF">RMCC_5486</name>
</gene>
<keyword evidence="3" id="KW-0808">Transferase</keyword>
<evidence type="ECO:0000259" key="2">
    <source>
        <dbReference type="Pfam" id="PF01636"/>
    </source>
</evidence>
<dbReference type="InterPro" id="IPR052898">
    <property type="entry name" value="ACAD10-like"/>
</dbReference>
<dbReference type="SUPFAM" id="SSF56112">
    <property type="entry name" value="Protein kinase-like (PK-like)"/>
    <property type="match status" value="1"/>
</dbReference>
<keyword evidence="4" id="KW-1185">Reference proteome</keyword>
<dbReference type="Gene3D" id="3.30.200.20">
    <property type="entry name" value="Phosphorylase Kinase, domain 1"/>
    <property type="match status" value="1"/>
</dbReference>
<name>A0A100WI52_MYCCR</name>
<dbReference type="GO" id="GO:0016740">
    <property type="term" value="F:transferase activity"/>
    <property type="evidence" value="ECO:0007669"/>
    <property type="project" value="UniProtKB-KW"/>
</dbReference>
<feature type="domain" description="Aminoglycoside phosphotransferase" evidence="2">
    <location>
        <begin position="1"/>
        <end position="75"/>
    </location>
</feature>
<reference evidence="4" key="2">
    <citation type="submission" date="2016-02" db="EMBL/GenBank/DDBJ databases">
        <title>Draft genome sequence of five rapidly growing Mycobacterium species.</title>
        <authorList>
            <person name="Katahira K."/>
            <person name="Gotou Y."/>
            <person name="Iida K."/>
            <person name="Ogura Y."/>
            <person name="Hayashi T."/>
        </authorList>
    </citation>
    <scope>NUCLEOTIDE SEQUENCE [LARGE SCALE GENOMIC DNA]</scope>
    <source>
        <strain evidence="4">JCM15298</strain>
    </source>
</reference>
<evidence type="ECO:0000313" key="4">
    <source>
        <dbReference type="Proteomes" id="UP000069443"/>
    </source>
</evidence>
<proteinExistence type="predicted"/>
<dbReference type="Gene3D" id="3.90.1200.10">
    <property type="match status" value="1"/>
</dbReference>
<evidence type="ECO:0000256" key="1">
    <source>
        <dbReference type="SAM" id="MobiDB-lite"/>
    </source>
</evidence>
<dbReference type="PANTHER" id="PTHR47829">
    <property type="entry name" value="HYDROLASE, PUTATIVE (AFU_ORTHOLOGUE AFUA_1G12880)-RELATED"/>
    <property type="match status" value="1"/>
</dbReference>
<reference evidence="4" key="1">
    <citation type="journal article" date="2016" name="Genome Announc.">
        <title>Draft Genome Sequences of Five Rapidly Growing Mycobacterium Species, M. thermoresistibile, M. fortuitum subsp. acetamidolyticum, M. canariasense, M. brisbanense, and M. novocastrense.</title>
        <authorList>
            <person name="Katahira K."/>
            <person name="Ogura Y."/>
            <person name="Gotoh Y."/>
            <person name="Hayashi T."/>
        </authorList>
    </citation>
    <scope>NUCLEOTIDE SEQUENCE [LARGE SCALE GENOMIC DNA]</scope>
    <source>
        <strain evidence="4">JCM15298</strain>
    </source>
</reference>
<dbReference type="PANTHER" id="PTHR47829:SF1">
    <property type="entry name" value="HAD FAMILY PHOSPHATASE"/>
    <property type="match status" value="1"/>
</dbReference>
<dbReference type="Proteomes" id="UP000069443">
    <property type="component" value="Unassembled WGS sequence"/>
</dbReference>
<dbReference type="RefSeq" id="WP_201029614.1">
    <property type="nucleotide sequence ID" value="NZ_BCSY01000084.1"/>
</dbReference>
<comment type="caution">
    <text evidence="3">The sequence shown here is derived from an EMBL/GenBank/DDBJ whole genome shotgun (WGS) entry which is preliminary data.</text>
</comment>
<dbReference type="InterPro" id="IPR002575">
    <property type="entry name" value="Aminoglycoside_PTrfase"/>
</dbReference>
<organism evidence="3 4">
    <name type="scientific">Mycolicibacterium canariasense</name>
    <name type="common">Mycobacterium canariasense</name>
    <dbReference type="NCBI Taxonomy" id="228230"/>
    <lineage>
        <taxon>Bacteria</taxon>
        <taxon>Bacillati</taxon>
        <taxon>Actinomycetota</taxon>
        <taxon>Actinomycetes</taxon>
        <taxon>Mycobacteriales</taxon>
        <taxon>Mycobacteriaceae</taxon>
        <taxon>Mycolicibacterium</taxon>
    </lineage>
</organism>
<dbReference type="AlphaFoldDB" id="A0A100WI52"/>
<dbReference type="EMBL" id="BCSY01000084">
    <property type="protein sequence ID" value="GAS98521.1"/>
    <property type="molecule type" value="Genomic_DNA"/>
</dbReference>
<dbReference type="Pfam" id="PF01636">
    <property type="entry name" value="APH"/>
    <property type="match status" value="1"/>
</dbReference>
<dbReference type="InterPro" id="IPR011009">
    <property type="entry name" value="Kinase-like_dom_sf"/>
</dbReference>